<evidence type="ECO:0000256" key="15">
    <source>
        <dbReference type="NCBIfam" id="TIGR00593"/>
    </source>
</evidence>
<accession>A0A174Z017</accession>
<dbReference type="Pfam" id="PF00476">
    <property type="entry name" value="DNA_pol_A"/>
    <property type="match status" value="1"/>
</dbReference>
<evidence type="ECO:0000259" key="17">
    <source>
        <dbReference type="SMART" id="SM00475"/>
    </source>
</evidence>
<dbReference type="InterPro" id="IPR012337">
    <property type="entry name" value="RNaseH-like_sf"/>
</dbReference>
<dbReference type="InterPro" id="IPR036279">
    <property type="entry name" value="5-3_exonuclease_C_sf"/>
</dbReference>
<dbReference type="Gene3D" id="3.30.420.10">
    <property type="entry name" value="Ribonuclease H-like superfamily/Ribonuclease H"/>
    <property type="match status" value="1"/>
</dbReference>
<dbReference type="SUPFAM" id="SSF47807">
    <property type="entry name" value="5' to 3' exonuclease, C-terminal subdomain"/>
    <property type="match status" value="1"/>
</dbReference>
<keyword evidence="11 16" id="KW-0239">DNA-directed DNA polymerase</keyword>
<dbReference type="InterPro" id="IPR020046">
    <property type="entry name" value="5-3_exonucl_a-hlix_arch_N"/>
</dbReference>
<evidence type="ECO:0000256" key="9">
    <source>
        <dbReference type="ARBA" id="ARBA00022801"/>
    </source>
</evidence>
<evidence type="ECO:0000256" key="11">
    <source>
        <dbReference type="ARBA" id="ARBA00022932"/>
    </source>
</evidence>
<evidence type="ECO:0000256" key="5">
    <source>
        <dbReference type="ARBA" id="ARBA00022695"/>
    </source>
</evidence>
<dbReference type="SMART" id="SM00475">
    <property type="entry name" value="53EXOc"/>
    <property type="match status" value="1"/>
</dbReference>
<dbReference type="PRINTS" id="PR00868">
    <property type="entry name" value="DNAPOLI"/>
</dbReference>
<evidence type="ECO:0000313" key="20">
    <source>
        <dbReference type="Proteomes" id="UP000095621"/>
    </source>
</evidence>
<dbReference type="Proteomes" id="UP000095621">
    <property type="component" value="Unassembled WGS sequence"/>
</dbReference>
<dbReference type="GO" id="GO:0008409">
    <property type="term" value="F:5'-3' exonuclease activity"/>
    <property type="evidence" value="ECO:0007669"/>
    <property type="project" value="UniProtKB-UniRule"/>
</dbReference>
<dbReference type="SUPFAM" id="SSF88723">
    <property type="entry name" value="PIN domain-like"/>
    <property type="match status" value="1"/>
</dbReference>
<dbReference type="GO" id="GO:0003677">
    <property type="term" value="F:DNA binding"/>
    <property type="evidence" value="ECO:0007669"/>
    <property type="project" value="UniProtKB-UniRule"/>
</dbReference>
<dbReference type="InterPro" id="IPR043502">
    <property type="entry name" value="DNA/RNA_pol_sf"/>
</dbReference>
<dbReference type="InterPro" id="IPR002421">
    <property type="entry name" value="5-3_exonuclease"/>
</dbReference>
<protein>
    <recommendedName>
        <fullName evidence="3 15">DNA polymerase I</fullName>
        <ecNumber evidence="2 15">2.7.7.7</ecNumber>
    </recommendedName>
</protein>
<name>A0A174Z017_9FIRM</name>
<dbReference type="InterPro" id="IPR001098">
    <property type="entry name" value="DNA-dir_DNA_pol_A_palm_dom"/>
</dbReference>
<evidence type="ECO:0000256" key="14">
    <source>
        <dbReference type="ARBA" id="ARBA00049244"/>
    </source>
</evidence>
<comment type="function">
    <text evidence="16">In addition to polymerase activity, this DNA polymerase exhibits 5'-3' exonuclease activity.</text>
</comment>
<evidence type="ECO:0000256" key="3">
    <source>
        <dbReference type="ARBA" id="ARBA00020311"/>
    </source>
</evidence>
<dbReference type="GO" id="GO:0006302">
    <property type="term" value="P:double-strand break repair"/>
    <property type="evidence" value="ECO:0007669"/>
    <property type="project" value="TreeGrafter"/>
</dbReference>
<dbReference type="CDD" id="cd09859">
    <property type="entry name" value="PIN_53EXO"/>
    <property type="match status" value="1"/>
</dbReference>
<evidence type="ECO:0000256" key="7">
    <source>
        <dbReference type="ARBA" id="ARBA00022722"/>
    </source>
</evidence>
<dbReference type="Gene3D" id="3.40.50.1010">
    <property type="entry name" value="5'-nuclease"/>
    <property type="match status" value="1"/>
</dbReference>
<gene>
    <name evidence="16 19" type="primary">polA</name>
    <name evidence="19" type="ORF">ERS852490_00951</name>
</gene>
<dbReference type="EC" id="2.7.7.7" evidence="2 15"/>
<evidence type="ECO:0000313" key="19">
    <source>
        <dbReference type="EMBL" id="CUQ76250.1"/>
    </source>
</evidence>
<evidence type="ECO:0000256" key="2">
    <source>
        <dbReference type="ARBA" id="ARBA00012417"/>
    </source>
</evidence>
<dbReference type="InterPro" id="IPR020045">
    <property type="entry name" value="DNA_polI_H3TH"/>
</dbReference>
<keyword evidence="6 16" id="KW-0235">DNA replication</keyword>
<evidence type="ECO:0000256" key="4">
    <source>
        <dbReference type="ARBA" id="ARBA00022679"/>
    </source>
</evidence>
<dbReference type="OrthoDB" id="9806424at2"/>
<dbReference type="InterPro" id="IPR018320">
    <property type="entry name" value="DNA_polymerase_1"/>
</dbReference>
<comment type="catalytic activity">
    <reaction evidence="14 16">
        <text>DNA(n) + a 2'-deoxyribonucleoside 5'-triphosphate = DNA(n+1) + diphosphate</text>
        <dbReference type="Rhea" id="RHEA:22508"/>
        <dbReference type="Rhea" id="RHEA-COMP:17339"/>
        <dbReference type="Rhea" id="RHEA-COMP:17340"/>
        <dbReference type="ChEBI" id="CHEBI:33019"/>
        <dbReference type="ChEBI" id="CHEBI:61560"/>
        <dbReference type="ChEBI" id="CHEBI:173112"/>
        <dbReference type="EC" id="2.7.7.7"/>
    </reaction>
</comment>
<dbReference type="Gene3D" id="1.10.150.20">
    <property type="entry name" value="5' to 3' exonuclease, C-terminal subdomain"/>
    <property type="match status" value="2"/>
</dbReference>
<feature type="domain" description="5'-3' exonuclease" evidence="17">
    <location>
        <begin position="3"/>
        <end position="264"/>
    </location>
</feature>
<dbReference type="FunFam" id="1.20.1060.10:FF:000001">
    <property type="entry name" value="DNA polymerase I"/>
    <property type="match status" value="1"/>
</dbReference>
<keyword evidence="5 16" id="KW-0548">Nucleotidyltransferase</keyword>
<dbReference type="NCBIfam" id="NF004397">
    <property type="entry name" value="PRK05755.1"/>
    <property type="match status" value="1"/>
</dbReference>
<dbReference type="EMBL" id="CZBU01000002">
    <property type="protein sequence ID" value="CUQ76250.1"/>
    <property type="molecule type" value="Genomic_DNA"/>
</dbReference>
<dbReference type="InterPro" id="IPR036397">
    <property type="entry name" value="RNaseH_sf"/>
</dbReference>
<dbReference type="CDD" id="cd06140">
    <property type="entry name" value="DNA_polA_I_Bacillus_like_exo"/>
    <property type="match status" value="1"/>
</dbReference>
<dbReference type="FunFam" id="1.10.150.20:FF:000003">
    <property type="entry name" value="DNA polymerase I"/>
    <property type="match status" value="1"/>
</dbReference>
<evidence type="ECO:0000256" key="10">
    <source>
        <dbReference type="ARBA" id="ARBA00022839"/>
    </source>
</evidence>
<keyword evidence="10 16" id="KW-0269">Exonuclease</keyword>
<evidence type="ECO:0000256" key="12">
    <source>
        <dbReference type="ARBA" id="ARBA00023125"/>
    </source>
</evidence>
<dbReference type="InterPro" id="IPR002298">
    <property type="entry name" value="DNA_polymerase_A"/>
</dbReference>
<keyword evidence="9 16" id="KW-0378">Hydrolase</keyword>
<dbReference type="SUPFAM" id="SSF56672">
    <property type="entry name" value="DNA/RNA polymerases"/>
    <property type="match status" value="1"/>
</dbReference>
<dbReference type="AlphaFoldDB" id="A0A174Z017"/>
<organism evidence="19 20">
    <name type="scientific">Lachnospira eligens</name>
    <dbReference type="NCBI Taxonomy" id="39485"/>
    <lineage>
        <taxon>Bacteria</taxon>
        <taxon>Bacillati</taxon>
        <taxon>Bacillota</taxon>
        <taxon>Clostridia</taxon>
        <taxon>Lachnospirales</taxon>
        <taxon>Lachnospiraceae</taxon>
        <taxon>Lachnospira</taxon>
    </lineage>
</organism>
<dbReference type="CDD" id="cd09898">
    <property type="entry name" value="H3TH_53EXO"/>
    <property type="match status" value="1"/>
</dbReference>
<evidence type="ECO:0000256" key="6">
    <source>
        <dbReference type="ARBA" id="ARBA00022705"/>
    </source>
</evidence>
<reference evidence="19 20" key="1">
    <citation type="submission" date="2015-09" db="EMBL/GenBank/DDBJ databases">
        <authorList>
            <consortium name="Pathogen Informatics"/>
        </authorList>
    </citation>
    <scope>NUCLEOTIDE SEQUENCE [LARGE SCALE GENOMIC DNA]</scope>
    <source>
        <strain evidence="19 20">2789STDY5834875</strain>
    </source>
</reference>
<dbReference type="PROSITE" id="PS00447">
    <property type="entry name" value="DNA_POLYMERASE_A"/>
    <property type="match status" value="1"/>
</dbReference>
<dbReference type="InterPro" id="IPR029060">
    <property type="entry name" value="PIN-like_dom_sf"/>
</dbReference>
<dbReference type="Pfam" id="PF01367">
    <property type="entry name" value="5_3_exonuc"/>
    <property type="match status" value="1"/>
</dbReference>
<dbReference type="Pfam" id="PF02739">
    <property type="entry name" value="5_3_exonuc_N"/>
    <property type="match status" value="1"/>
</dbReference>
<dbReference type="SUPFAM" id="SSF53098">
    <property type="entry name" value="Ribonuclease H-like"/>
    <property type="match status" value="1"/>
</dbReference>
<dbReference type="FunFam" id="3.40.50.1010:FF:000001">
    <property type="entry name" value="DNA polymerase I"/>
    <property type="match status" value="1"/>
</dbReference>
<dbReference type="FunFam" id="1.10.150.20:FF:000002">
    <property type="entry name" value="DNA polymerase I"/>
    <property type="match status" value="1"/>
</dbReference>
<dbReference type="GO" id="GO:0003887">
    <property type="term" value="F:DNA-directed DNA polymerase activity"/>
    <property type="evidence" value="ECO:0007669"/>
    <property type="project" value="UniProtKB-UniRule"/>
</dbReference>
<keyword evidence="8 16" id="KW-0227">DNA damage</keyword>
<evidence type="ECO:0000256" key="8">
    <source>
        <dbReference type="ARBA" id="ARBA00022763"/>
    </source>
</evidence>
<dbReference type="SMART" id="SM00279">
    <property type="entry name" value="HhH2"/>
    <property type="match status" value="1"/>
</dbReference>
<dbReference type="RefSeq" id="WP_055214995.1">
    <property type="nucleotide sequence ID" value="NZ_CZBU01000002.1"/>
</dbReference>
<dbReference type="InterPro" id="IPR008918">
    <property type="entry name" value="HhH2"/>
</dbReference>
<dbReference type="PANTHER" id="PTHR10133">
    <property type="entry name" value="DNA POLYMERASE I"/>
    <property type="match status" value="1"/>
</dbReference>
<dbReference type="Gene3D" id="3.30.70.370">
    <property type="match status" value="1"/>
</dbReference>
<dbReference type="NCBIfam" id="TIGR00593">
    <property type="entry name" value="pola"/>
    <property type="match status" value="1"/>
</dbReference>
<comment type="similarity">
    <text evidence="1 16">Belongs to the DNA polymerase type-A family.</text>
</comment>
<dbReference type="PANTHER" id="PTHR10133:SF27">
    <property type="entry name" value="DNA POLYMERASE NU"/>
    <property type="match status" value="1"/>
</dbReference>
<evidence type="ECO:0000256" key="16">
    <source>
        <dbReference type="RuleBase" id="RU004460"/>
    </source>
</evidence>
<dbReference type="Gene3D" id="1.20.1060.10">
    <property type="entry name" value="Taq DNA Polymerase, Chain T, domain 4"/>
    <property type="match status" value="1"/>
</dbReference>
<keyword evidence="12 16" id="KW-0238">DNA-binding</keyword>
<dbReference type="SMART" id="SM00482">
    <property type="entry name" value="POLAc"/>
    <property type="match status" value="1"/>
</dbReference>
<proteinExistence type="inferred from homology"/>
<evidence type="ECO:0000256" key="1">
    <source>
        <dbReference type="ARBA" id="ARBA00007705"/>
    </source>
</evidence>
<dbReference type="InterPro" id="IPR019760">
    <property type="entry name" value="DNA-dir_DNA_pol_A_CS"/>
</dbReference>
<dbReference type="GO" id="GO:0006261">
    <property type="term" value="P:DNA-templated DNA replication"/>
    <property type="evidence" value="ECO:0007669"/>
    <property type="project" value="UniProtKB-UniRule"/>
</dbReference>
<keyword evidence="7" id="KW-0540">Nuclease</keyword>
<evidence type="ECO:0000256" key="13">
    <source>
        <dbReference type="ARBA" id="ARBA00023204"/>
    </source>
</evidence>
<keyword evidence="4 16" id="KW-0808">Transferase</keyword>
<comment type="subunit">
    <text evidence="16">Single-chain monomer with multiple functions.</text>
</comment>
<evidence type="ECO:0000259" key="18">
    <source>
        <dbReference type="SMART" id="SM00482"/>
    </source>
</evidence>
<sequence length="894" mass="100629">MSEKLILIDGHSILNRAFYGVPDLTNAEGIHTNAMYGFLNILFKFLDEEKPDYITVAFDLSAPTFRHKAFDGYKGTRKPMQPELKQQVPLMKELLKAMNITVVEQEGYEADDILGTIAKESAAKGIDVSIVSGDRDLLQLADEHIKIRIPKTKKGVTEVEDYYPSDVFNLYGVTPHEFIDVKALMGDTSDNIPGAPGVGPKTASAIIQKYHSLDNVFEHLCELKPPKAKTSITENIEQIKMSRFLSEIKIDVPIDYKVEDSKAGDFFNENSYELFKKYNFKNMLKKFENTDIIAKDPECYEYFKKISDFAEVENVFNKAMDIAGGIEKIGLSIVRESELAAVGITLSDTEIYYIPVSGFVTESYLADRLSDVVSVASNRNIASANIKDYLDIFEKDKINGYPLVSEKAFIDTAIAAYLLHPSNESYDYESLGREFLSLTYPSKTELLGKLSINKAVNEAENNLIKYACLSSYAYYKCADKITEQLKSENMYELFETIEMPLIFVLFEMQQQGISVDKQALVDYSKVLGTKILVLEKEIYEAAGEEFNINSPKQLGVILFEKLGMPNGKKTKSGYSTAADVLEKLAPDYPVVSKILEYRQLSKLKSTYADGLTQYISEDGRIHGTFNQTITATGRISSTDPNLQNIPIRMEMGKAIRKVFVPKNGFVFLDADYSQIELRILAHMSGDEKLIEAYNSSADIHRATAAQVFGVPLDEVTDEQRRNAKAVNFGIIYGMSSFGLSQDLSISRKEAKEYIERYFASYPTIKTFIDGLVSDAKEKGYSLTMYNRRREIPEIKSSNFMQRSFGERVAMNAPIQGTAADIIKLAMINVYNALKEHNLRSRLILQVHDELLVETAEDEVETVKQIMLDGMKNAVSLKVPLEVDLKEGKDWLEAH</sequence>
<feature type="domain" description="DNA-directed DNA polymerase family A palm" evidence="18">
    <location>
        <begin position="652"/>
        <end position="858"/>
    </location>
</feature>
<dbReference type="CDD" id="cd08637">
    <property type="entry name" value="DNA_pol_A_pol_I_C"/>
    <property type="match status" value="1"/>
</dbReference>
<keyword evidence="13 16" id="KW-0234">DNA repair</keyword>